<dbReference type="SUPFAM" id="SSF50494">
    <property type="entry name" value="Trypsin-like serine proteases"/>
    <property type="match status" value="1"/>
</dbReference>
<evidence type="ECO:0000259" key="12">
    <source>
        <dbReference type="PROSITE" id="PS50240"/>
    </source>
</evidence>
<dbReference type="FunFam" id="2.40.10.10:FF:000146">
    <property type="entry name" value="Serine protease 53"/>
    <property type="match status" value="1"/>
</dbReference>
<sequence length="358" mass="40120">MAILLFGLSYFVLQINILEISAEASSCTEQNECVPLSICAPSPGRIIFPCHSGLNLYCCPSDRLTNDTLVNLLSRRKELFPVNCGVVYIDNKITGGETAELGEFPWMALLGYQQTQIKYIEYLCGGTLITENFVLTAAHCLKVGPNHKLVHVRFGEHDLNSQPDCHYIHERYICADDPVDVPVHSFFIHDEYDSHSLKNDIALVRLTKSVTFTDYVLPICLPFNRNLENRDLTGQKLTISGWGKTDSRKLGGSPVLQFASVYVWEHQTCNRVVPPEVQPIIYSQLCANGKNKEDACKGDSGGPLSNSTFDIDDELRNYQIGIVSFASTMTCGLEDLPPIYTRVDRYLQWIVGIIEEQT</sequence>
<evidence type="ECO:0000313" key="14">
    <source>
        <dbReference type="Proteomes" id="UP001153636"/>
    </source>
</evidence>
<keyword evidence="7" id="KW-0865">Zymogen</keyword>
<keyword evidence="4 11" id="KW-0732">Signal</keyword>
<comment type="similarity">
    <text evidence="9">Belongs to the peptidase S1 family. CLIP subfamily.</text>
</comment>
<evidence type="ECO:0000256" key="10">
    <source>
        <dbReference type="RuleBase" id="RU363034"/>
    </source>
</evidence>
<evidence type="ECO:0000256" key="1">
    <source>
        <dbReference type="ARBA" id="ARBA00004613"/>
    </source>
</evidence>
<keyword evidence="14" id="KW-1185">Reference proteome</keyword>
<dbReference type="InterPro" id="IPR043504">
    <property type="entry name" value="Peptidase_S1_PA_chymotrypsin"/>
</dbReference>
<keyword evidence="3 10" id="KW-0645">Protease</keyword>
<evidence type="ECO:0000256" key="2">
    <source>
        <dbReference type="ARBA" id="ARBA00022525"/>
    </source>
</evidence>
<dbReference type="GO" id="GO:0004252">
    <property type="term" value="F:serine-type endopeptidase activity"/>
    <property type="evidence" value="ECO:0007669"/>
    <property type="project" value="InterPro"/>
</dbReference>
<keyword evidence="2" id="KW-0964">Secreted</keyword>
<feature type="domain" description="Peptidase S1" evidence="12">
    <location>
        <begin position="93"/>
        <end position="355"/>
    </location>
</feature>
<evidence type="ECO:0000256" key="7">
    <source>
        <dbReference type="ARBA" id="ARBA00023145"/>
    </source>
</evidence>
<dbReference type="InterPro" id="IPR009003">
    <property type="entry name" value="Peptidase_S1_PA"/>
</dbReference>
<reference evidence="13" key="1">
    <citation type="submission" date="2022-01" db="EMBL/GenBank/DDBJ databases">
        <authorList>
            <person name="King R."/>
        </authorList>
    </citation>
    <scope>NUCLEOTIDE SEQUENCE</scope>
</reference>
<keyword evidence="8" id="KW-1015">Disulfide bond</keyword>
<dbReference type="GO" id="GO:0005576">
    <property type="term" value="C:extracellular region"/>
    <property type="evidence" value="ECO:0007669"/>
    <property type="project" value="UniProtKB-SubCell"/>
</dbReference>
<keyword evidence="5 10" id="KW-0378">Hydrolase</keyword>
<keyword evidence="6 10" id="KW-0720">Serine protease</keyword>
<dbReference type="AlphaFoldDB" id="A0A9P0CS87"/>
<dbReference type="GO" id="GO:0006508">
    <property type="term" value="P:proteolysis"/>
    <property type="evidence" value="ECO:0007669"/>
    <property type="project" value="UniProtKB-KW"/>
</dbReference>
<dbReference type="Gene3D" id="2.40.10.10">
    <property type="entry name" value="Trypsin-like serine proteases"/>
    <property type="match status" value="2"/>
</dbReference>
<feature type="signal peptide" evidence="11">
    <location>
        <begin position="1"/>
        <end position="24"/>
    </location>
</feature>
<evidence type="ECO:0000256" key="8">
    <source>
        <dbReference type="ARBA" id="ARBA00023157"/>
    </source>
</evidence>
<dbReference type="EMBL" id="OV651828">
    <property type="protein sequence ID" value="CAH1104154.1"/>
    <property type="molecule type" value="Genomic_DNA"/>
</dbReference>
<dbReference type="PANTHER" id="PTHR24256">
    <property type="entry name" value="TRYPTASE-RELATED"/>
    <property type="match status" value="1"/>
</dbReference>
<gene>
    <name evidence="13" type="ORF">PSYICH_LOCUS5124</name>
</gene>
<dbReference type="PROSITE" id="PS50240">
    <property type="entry name" value="TRYPSIN_DOM"/>
    <property type="match status" value="1"/>
</dbReference>
<accession>A0A9P0CS87</accession>
<dbReference type="PROSITE" id="PS00134">
    <property type="entry name" value="TRYPSIN_HIS"/>
    <property type="match status" value="1"/>
</dbReference>
<evidence type="ECO:0000256" key="11">
    <source>
        <dbReference type="SAM" id="SignalP"/>
    </source>
</evidence>
<dbReference type="CDD" id="cd00190">
    <property type="entry name" value="Tryp_SPc"/>
    <property type="match status" value="1"/>
</dbReference>
<dbReference type="PROSITE" id="PS00135">
    <property type="entry name" value="TRYPSIN_SER"/>
    <property type="match status" value="1"/>
</dbReference>
<protein>
    <recommendedName>
        <fullName evidence="12">Peptidase S1 domain-containing protein</fullName>
    </recommendedName>
</protein>
<proteinExistence type="inferred from homology"/>
<dbReference type="SMART" id="SM00020">
    <property type="entry name" value="Tryp_SPc"/>
    <property type="match status" value="1"/>
</dbReference>
<evidence type="ECO:0000256" key="9">
    <source>
        <dbReference type="ARBA" id="ARBA00024195"/>
    </source>
</evidence>
<dbReference type="Proteomes" id="UP001153636">
    <property type="component" value="Chromosome 16"/>
</dbReference>
<feature type="chain" id="PRO_5040168515" description="Peptidase S1 domain-containing protein" evidence="11">
    <location>
        <begin position="25"/>
        <end position="358"/>
    </location>
</feature>
<evidence type="ECO:0000256" key="5">
    <source>
        <dbReference type="ARBA" id="ARBA00022801"/>
    </source>
</evidence>
<evidence type="ECO:0000256" key="4">
    <source>
        <dbReference type="ARBA" id="ARBA00022729"/>
    </source>
</evidence>
<name>A0A9P0CS87_9CUCU</name>
<dbReference type="PRINTS" id="PR00722">
    <property type="entry name" value="CHYMOTRYPSIN"/>
</dbReference>
<dbReference type="InterPro" id="IPR018114">
    <property type="entry name" value="TRYPSIN_HIS"/>
</dbReference>
<dbReference type="Pfam" id="PF00089">
    <property type="entry name" value="Trypsin"/>
    <property type="match status" value="1"/>
</dbReference>
<evidence type="ECO:0000256" key="3">
    <source>
        <dbReference type="ARBA" id="ARBA00022670"/>
    </source>
</evidence>
<evidence type="ECO:0000256" key="6">
    <source>
        <dbReference type="ARBA" id="ARBA00022825"/>
    </source>
</evidence>
<dbReference type="InterPro" id="IPR033116">
    <property type="entry name" value="TRYPSIN_SER"/>
</dbReference>
<comment type="subcellular location">
    <subcellularLocation>
        <location evidence="1">Secreted</location>
    </subcellularLocation>
</comment>
<dbReference type="InterPro" id="IPR051487">
    <property type="entry name" value="Ser/Thr_Proteases_Immune/Dev"/>
</dbReference>
<dbReference type="InterPro" id="IPR001314">
    <property type="entry name" value="Peptidase_S1A"/>
</dbReference>
<evidence type="ECO:0000313" key="13">
    <source>
        <dbReference type="EMBL" id="CAH1104154.1"/>
    </source>
</evidence>
<organism evidence="13 14">
    <name type="scientific">Psylliodes chrysocephalus</name>
    <dbReference type="NCBI Taxonomy" id="3402493"/>
    <lineage>
        <taxon>Eukaryota</taxon>
        <taxon>Metazoa</taxon>
        <taxon>Ecdysozoa</taxon>
        <taxon>Arthropoda</taxon>
        <taxon>Hexapoda</taxon>
        <taxon>Insecta</taxon>
        <taxon>Pterygota</taxon>
        <taxon>Neoptera</taxon>
        <taxon>Endopterygota</taxon>
        <taxon>Coleoptera</taxon>
        <taxon>Polyphaga</taxon>
        <taxon>Cucujiformia</taxon>
        <taxon>Chrysomeloidea</taxon>
        <taxon>Chrysomelidae</taxon>
        <taxon>Galerucinae</taxon>
        <taxon>Alticini</taxon>
        <taxon>Psylliodes</taxon>
    </lineage>
</organism>
<dbReference type="InterPro" id="IPR001254">
    <property type="entry name" value="Trypsin_dom"/>
</dbReference>
<dbReference type="OrthoDB" id="547031at2759"/>